<comment type="caution">
    <text evidence="5">The sequence shown here is derived from an EMBL/GenBank/DDBJ whole genome shotgun (WGS) entry which is preliminary data.</text>
</comment>
<dbReference type="PANTHER" id="PTHR30055:SF234">
    <property type="entry name" value="HTH-TYPE TRANSCRIPTIONAL REGULATOR BETI"/>
    <property type="match status" value="1"/>
</dbReference>
<evidence type="ECO:0000256" key="1">
    <source>
        <dbReference type="ARBA" id="ARBA00023015"/>
    </source>
</evidence>
<accession>A0A5C9A7E4</accession>
<dbReference type="Gene3D" id="1.10.357.10">
    <property type="entry name" value="Tetracycline Repressor, domain 2"/>
    <property type="match status" value="1"/>
</dbReference>
<protein>
    <submittedName>
        <fullName evidence="5">Helix-turn-helix transcriptional regulator</fullName>
    </submittedName>
</protein>
<keyword evidence="1" id="KW-0805">Transcription regulation</keyword>
<dbReference type="EMBL" id="VRZA01000001">
    <property type="protein sequence ID" value="TXS96658.1"/>
    <property type="molecule type" value="Genomic_DNA"/>
</dbReference>
<dbReference type="SUPFAM" id="SSF46689">
    <property type="entry name" value="Homeodomain-like"/>
    <property type="match status" value="1"/>
</dbReference>
<gene>
    <name evidence="5" type="ORF">FV139_04085</name>
</gene>
<feature type="domain" description="HTH tetR-type" evidence="4">
    <location>
        <begin position="24"/>
        <end position="71"/>
    </location>
</feature>
<evidence type="ECO:0000259" key="4">
    <source>
        <dbReference type="Pfam" id="PF00440"/>
    </source>
</evidence>
<evidence type="ECO:0000313" key="5">
    <source>
        <dbReference type="EMBL" id="TXS96658.1"/>
    </source>
</evidence>
<dbReference type="InterPro" id="IPR050109">
    <property type="entry name" value="HTH-type_TetR-like_transc_reg"/>
</dbReference>
<evidence type="ECO:0000256" key="3">
    <source>
        <dbReference type="ARBA" id="ARBA00023163"/>
    </source>
</evidence>
<dbReference type="Proteomes" id="UP000321039">
    <property type="component" value="Unassembled WGS sequence"/>
</dbReference>
<dbReference type="Pfam" id="PF00440">
    <property type="entry name" value="TetR_N"/>
    <property type="match status" value="1"/>
</dbReference>
<dbReference type="InterPro" id="IPR009057">
    <property type="entry name" value="Homeodomain-like_sf"/>
</dbReference>
<reference evidence="5 6" key="1">
    <citation type="submission" date="2019-08" db="EMBL/GenBank/DDBJ databases">
        <title>Parahaliea maris sp. nov., isolated from the surface seawater.</title>
        <authorList>
            <person name="Liu Y."/>
        </authorList>
    </citation>
    <scope>NUCLEOTIDE SEQUENCE [LARGE SCALE GENOMIC DNA]</scope>
    <source>
        <strain evidence="5 6">HSLHS9</strain>
    </source>
</reference>
<dbReference type="GO" id="GO:0003700">
    <property type="term" value="F:DNA-binding transcription factor activity"/>
    <property type="evidence" value="ECO:0007669"/>
    <property type="project" value="TreeGrafter"/>
</dbReference>
<keyword evidence="3" id="KW-0804">Transcription</keyword>
<organism evidence="5 6">
    <name type="scientific">Parahaliea maris</name>
    <dbReference type="NCBI Taxonomy" id="2716870"/>
    <lineage>
        <taxon>Bacteria</taxon>
        <taxon>Pseudomonadati</taxon>
        <taxon>Pseudomonadota</taxon>
        <taxon>Gammaproteobacteria</taxon>
        <taxon>Cellvibrionales</taxon>
        <taxon>Halieaceae</taxon>
        <taxon>Parahaliea</taxon>
    </lineage>
</organism>
<keyword evidence="6" id="KW-1185">Reference proteome</keyword>
<dbReference type="AlphaFoldDB" id="A0A5C9A7E4"/>
<dbReference type="PANTHER" id="PTHR30055">
    <property type="entry name" value="HTH-TYPE TRANSCRIPTIONAL REGULATOR RUTR"/>
    <property type="match status" value="1"/>
</dbReference>
<evidence type="ECO:0000313" key="6">
    <source>
        <dbReference type="Proteomes" id="UP000321039"/>
    </source>
</evidence>
<name>A0A5C9A7E4_9GAMM</name>
<dbReference type="InterPro" id="IPR001647">
    <property type="entry name" value="HTH_TetR"/>
</dbReference>
<keyword evidence="2" id="KW-0238">DNA-binding</keyword>
<dbReference type="RefSeq" id="WP_148066922.1">
    <property type="nucleotide sequence ID" value="NZ_VRZA01000001.1"/>
</dbReference>
<dbReference type="GO" id="GO:0000976">
    <property type="term" value="F:transcription cis-regulatory region binding"/>
    <property type="evidence" value="ECO:0007669"/>
    <property type="project" value="TreeGrafter"/>
</dbReference>
<sequence>MQIPTHPDIAQTELPELSSSALTLLHTAEQLIAEKGVDGVSSREIARRAGQKNHSAVNYNFGSFEGLVEALINYRVGPVNRRREQQLSRLLAESELPSLEALVALMVRPLAEELLSDTGARYLGLLVQLTQRPPWRDLFMRNRARSSAIRRTSTLAEQHLLQWPEHIRQERLRLQGFHTVQVVAEWDTQIRGGELDATIEALGWRIDDFIHYSVAGLQAPAGREQ</sequence>
<proteinExistence type="predicted"/>
<evidence type="ECO:0000256" key="2">
    <source>
        <dbReference type="ARBA" id="ARBA00023125"/>
    </source>
</evidence>